<organism evidence="2 3">
    <name type="scientific">Aeromonas phage phiAS5</name>
    <dbReference type="NCBI Taxonomy" id="879630"/>
    <lineage>
        <taxon>Viruses</taxon>
        <taxon>Duplodnaviria</taxon>
        <taxon>Heunggongvirae</taxon>
        <taxon>Uroviricota</taxon>
        <taxon>Caudoviricetes</taxon>
        <taxon>Pantevenvirales</taxon>
        <taxon>Straboviridae</taxon>
        <taxon>Chrysonvirus</taxon>
        <taxon>Chrysonvirus as5</taxon>
    </lineage>
</organism>
<dbReference type="Proteomes" id="UP000002236">
    <property type="component" value="Segment"/>
</dbReference>
<dbReference type="KEGG" id="vg:9861626"/>
<reference evidence="2 3" key="1">
    <citation type="journal article" date="2012" name="Vet. Microbiol.">
        <title>Complete genome sequence and characterization of a broad-host range T4-like bacteriophage phiAS5 infecting Aeromonas salmonicida subsp. salmonicida.</title>
        <authorList>
            <person name="Kim J.H."/>
            <person name="Son J.S."/>
            <person name="Choi Y.J."/>
            <person name="Choresca C.H.Jr."/>
            <person name="Shin S.P."/>
            <person name="Han J.E."/>
            <person name="Jun J.W."/>
            <person name="Park S.C."/>
        </authorList>
    </citation>
    <scope>NUCLEOTIDE SEQUENCE [LARGE SCALE GENOMIC DNA]</scope>
</reference>
<sequence length="258" mass="30055">MGVRAEKTIIKHYYRTLAACNTVINQLCFVNCQTESGTARVKCQEWYIVEQNLKRMFRQASFERHLKTALFGTVMDFLPSFKTASVMFASGKFGITFKSNDNYVPELFNRLKDAPIVKLGFVELHVDQRIIELRSPAMPHYAKRPMRGVKGWPAECKVILQENFNKDNTGKPKVIATPVVPVLDRVRELIEQEVVRLGVPYQEKIREVMKSRREIERQIEEIEQQMKPLKDHYRELTAEAKELQEKKASLRDVVIRQI</sequence>
<evidence type="ECO:0000313" key="3">
    <source>
        <dbReference type="Proteomes" id="UP000002236"/>
    </source>
</evidence>
<proteinExistence type="predicted"/>
<evidence type="ECO:0000256" key="1">
    <source>
        <dbReference type="SAM" id="Coils"/>
    </source>
</evidence>
<keyword evidence="1" id="KW-0175">Coiled coil</keyword>
<protein>
    <submittedName>
        <fullName evidence="2">Uncharacterized protein</fullName>
    </submittedName>
</protein>
<gene>
    <name evidence="2" type="ORF">phiAS5_ORF0219</name>
</gene>
<keyword evidence="3" id="KW-1185">Reference proteome</keyword>
<feature type="coiled-coil region" evidence="1">
    <location>
        <begin position="201"/>
        <end position="253"/>
    </location>
</feature>
<evidence type="ECO:0000313" key="2">
    <source>
        <dbReference type="EMBL" id="ADM80062.1"/>
    </source>
</evidence>
<name>E1A1X3_9CAUD</name>
<dbReference type="RefSeq" id="YP_003969508.1">
    <property type="nucleotide sequence ID" value="NC_014636.1"/>
</dbReference>
<dbReference type="GeneID" id="9861626"/>
<accession>E1A1X3</accession>
<dbReference type="EMBL" id="HM452126">
    <property type="protein sequence ID" value="ADM80062.1"/>
    <property type="molecule type" value="Genomic_DNA"/>
</dbReference>